<name>A0A8J3G7S1_9BACT</name>
<dbReference type="InterPro" id="IPR022409">
    <property type="entry name" value="PKD/Chitinase_dom"/>
</dbReference>
<dbReference type="Proteomes" id="UP000642809">
    <property type="component" value="Unassembled WGS sequence"/>
</dbReference>
<dbReference type="RefSeq" id="WP_229800746.1">
    <property type="nucleotide sequence ID" value="NZ_BMYF01000037.1"/>
</dbReference>
<dbReference type="SUPFAM" id="SSF49899">
    <property type="entry name" value="Concanavalin A-like lectins/glucanases"/>
    <property type="match status" value="1"/>
</dbReference>
<dbReference type="Gene3D" id="2.60.120.200">
    <property type="match status" value="1"/>
</dbReference>
<gene>
    <name evidence="2" type="ORF">GCM10008106_37400</name>
</gene>
<dbReference type="Gene3D" id="2.60.40.10">
    <property type="entry name" value="Immunoglobulins"/>
    <property type="match status" value="1"/>
</dbReference>
<dbReference type="SMART" id="SM00089">
    <property type="entry name" value="PKD"/>
    <property type="match status" value="1"/>
</dbReference>
<dbReference type="InterPro" id="IPR013320">
    <property type="entry name" value="ConA-like_dom_sf"/>
</dbReference>
<organism evidence="2 3">
    <name type="scientific">Mongoliitalea lutea</name>
    <dbReference type="NCBI Taxonomy" id="849756"/>
    <lineage>
        <taxon>Bacteria</taxon>
        <taxon>Pseudomonadati</taxon>
        <taxon>Bacteroidota</taxon>
        <taxon>Cytophagia</taxon>
        <taxon>Cytophagales</taxon>
        <taxon>Cyclobacteriaceae</taxon>
        <taxon>Mongoliitalea</taxon>
    </lineage>
</organism>
<dbReference type="Pfam" id="PF13585">
    <property type="entry name" value="CHU_C"/>
    <property type="match status" value="1"/>
</dbReference>
<dbReference type="PROSITE" id="PS50093">
    <property type="entry name" value="PKD"/>
    <property type="match status" value="1"/>
</dbReference>
<reference evidence="2" key="2">
    <citation type="submission" date="2020-09" db="EMBL/GenBank/DDBJ databases">
        <authorList>
            <person name="Sun Q."/>
            <person name="Kim S."/>
        </authorList>
    </citation>
    <scope>NUCLEOTIDE SEQUENCE</scope>
    <source>
        <strain evidence="2">KCTC 23224</strain>
    </source>
</reference>
<sequence length="787" mass="85349">MGRFIPFFILVIIISLTGGFSSKVQAQIGFPYCEDFGSGTIQSSTILGGSARIVDGVLRLTDAQQFQSGFVYIDIPFPSAFGIKTSFEFFMYGGDGADGFSVFLFDGDTPVFSPGGFGGSLGYAPRNDEPGLSRAYLGIGIDAFGNFASVTEGKVGGFSSNPDDRFPNSVYLRGAGNQFSGYQGIGGVVTQVSPQVPNGSPLLLNPANRFNLSSGGPGTQRVTNLNQVGYRKVFIDLSPNESGEGYLLNVEFLVTTAAGQSRTVPVLVNQPYNFSAPRNLKIGFAASTGGSTNIHEIRDLQVEVSDQDGLENPIGIDIDDQASCEGRENTYAISESEVELPNDDSNIRCVQFYRTLDEIRAEEEDVCSQGRCRPENRVLTIPQGTFTADEIGGGFTFFPNPGFVDETVEIFYTITDSYGKTSAGNSIRLLIQESPAPIQIVQESTGLPFEQARICEGESLVLLAQGEDTYVQFEWYLNDVLIEGADEATFPAREVGFYKVIAFNDKNCPTKSAAIEIVIPDFPSLIVNSPAVACEIGGTVDLREFIVGYDDTLFDYRVLDFAGEFLVNEALGAITIAGIYEVQVKNKDLECWSQPVEIEVLIRSEELNPTFTFEIDGTGVSIEDAGGIFIDDPIRFIASSSGDIVRWLWDFGDGNTSETPSPVHIFGQRGEFLVTLTVEDELGCQEVFTKVVPVTQSYRVMIPTGFTPGLAQNNVFAPKTKGIVSVELSVFNLWGNLIYQGSGVDTVGWDGTVNGEEAPSGTYVYSAQFRSADGEVFEETGKFKLIR</sequence>
<proteinExistence type="predicted"/>
<dbReference type="GO" id="GO:0004553">
    <property type="term" value="F:hydrolase activity, hydrolyzing O-glycosyl compounds"/>
    <property type="evidence" value="ECO:0007669"/>
    <property type="project" value="UniProtKB-ARBA"/>
</dbReference>
<dbReference type="InterPro" id="IPR013783">
    <property type="entry name" value="Ig-like_fold"/>
</dbReference>
<dbReference type="AlphaFoldDB" id="A0A8J3G7S1"/>
<dbReference type="EMBL" id="BMYF01000037">
    <property type="protein sequence ID" value="GHB53478.1"/>
    <property type="molecule type" value="Genomic_DNA"/>
</dbReference>
<accession>A0A8J3G7S1</accession>
<dbReference type="InterPro" id="IPR000601">
    <property type="entry name" value="PKD_dom"/>
</dbReference>
<dbReference type="InterPro" id="IPR035986">
    <property type="entry name" value="PKD_dom_sf"/>
</dbReference>
<dbReference type="SUPFAM" id="SSF49299">
    <property type="entry name" value="PKD domain"/>
    <property type="match status" value="1"/>
</dbReference>
<reference evidence="2" key="1">
    <citation type="journal article" date="2014" name="Int. J. Syst. Evol. Microbiol.">
        <title>Complete genome sequence of Corynebacterium casei LMG S-19264T (=DSM 44701T), isolated from a smear-ripened cheese.</title>
        <authorList>
            <consortium name="US DOE Joint Genome Institute (JGI-PGF)"/>
            <person name="Walter F."/>
            <person name="Albersmeier A."/>
            <person name="Kalinowski J."/>
            <person name="Ruckert C."/>
        </authorList>
    </citation>
    <scope>NUCLEOTIDE SEQUENCE</scope>
    <source>
        <strain evidence="2">KCTC 23224</strain>
    </source>
</reference>
<dbReference type="GO" id="GO:0005975">
    <property type="term" value="P:carbohydrate metabolic process"/>
    <property type="evidence" value="ECO:0007669"/>
    <property type="project" value="UniProtKB-ARBA"/>
</dbReference>
<feature type="domain" description="PKD" evidence="1">
    <location>
        <begin position="634"/>
        <end position="683"/>
    </location>
</feature>
<evidence type="ECO:0000313" key="2">
    <source>
        <dbReference type="EMBL" id="GHB53478.1"/>
    </source>
</evidence>
<dbReference type="CDD" id="cd00146">
    <property type="entry name" value="PKD"/>
    <property type="match status" value="1"/>
</dbReference>
<keyword evidence="3" id="KW-1185">Reference proteome</keyword>
<comment type="caution">
    <text evidence="2">The sequence shown here is derived from an EMBL/GenBank/DDBJ whole genome shotgun (WGS) entry which is preliminary data.</text>
</comment>
<evidence type="ECO:0000313" key="3">
    <source>
        <dbReference type="Proteomes" id="UP000642809"/>
    </source>
</evidence>
<dbReference type="Pfam" id="PF18911">
    <property type="entry name" value="PKD_4"/>
    <property type="match status" value="1"/>
</dbReference>
<evidence type="ECO:0000259" key="1">
    <source>
        <dbReference type="PROSITE" id="PS50093"/>
    </source>
</evidence>
<protein>
    <recommendedName>
        <fullName evidence="1">PKD domain-containing protein</fullName>
    </recommendedName>
</protein>